<dbReference type="OrthoDB" id="414243at2759"/>
<comment type="caution">
    <text evidence="1">The sequence shown here is derived from an EMBL/GenBank/DDBJ whole genome shotgun (WGS) entry which is preliminary data.</text>
</comment>
<evidence type="ECO:0000313" key="1">
    <source>
        <dbReference type="EMBL" id="TMS37120.1"/>
    </source>
</evidence>
<reference evidence="1 2" key="2">
    <citation type="journal article" date="2019" name="G3 (Bethesda)">
        <title>Hybrid Assembly of the Genome of the Entomopathogenic Nematode Steinernema carpocapsae Identifies the X-Chromosome.</title>
        <authorList>
            <person name="Serra L."/>
            <person name="Macchietto M."/>
            <person name="Macias-Munoz A."/>
            <person name="McGill C.J."/>
            <person name="Rodriguez I.M."/>
            <person name="Rodriguez B."/>
            <person name="Murad R."/>
            <person name="Mortazavi A."/>
        </authorList>
    </citation>
    <scope>NUCLEOTIDE SEQUENCE [LARGE SCALE GENOMIC DNA]</scope>
    <source>
        <strain evidence="1 2">ALL</strain>
    </source>
</reference>
<dbReference type="EMBL" id="AZBU02000001">
    <property type="protein sequence ID" value="TMS37120.1"/>
    <property type="molecule type" value="Genomic_DNA"/>
</dbReference>
<keyword evidence="2" id="KW-1185">Reference proteome</keyword>
<gene>
    <name evidence="1" type="ORF">L596_004120</name>
</gene>
<sequence>MHRKQNNAALLGWFVAESRFQRFIIGPLPVERNRACRQQLCLTCHPRLLFACFLCCEICGKDKQQRQLKLFC</sequence>
<organism evidence="1 2">
    <name type="scientific">Steinernema carpocapsae</name>
    <name type="common">Entomopathogenic nematode</name>
    <dbReference type="NCBI Taxonomy" id="34508"/>
    <lineage>
        <taxon>Eukaryota</taxon>
        <taxon>Metazoa</taxon>
        <taxon>Ecdysozoa</taxon>
        <taxon>Nematoda</taxon>
        <taxon>Chromadorea</taxon>
        <taxon>Rhabditida</taxon>
        <taxon>Tylenchina</taxon>
        <taxon>Panagrolaimomorpha</taxon>
        <taxon>Strongyloidoidea</taxon>
        <taxon>Steinernematidae</taxon>
        <taxon>Steinernema</taxon>
    </lineage>
</organism>
<accession>A0A4U8UUP8</accession>
<dbReference type="AlphaFoldDB" id="A0A4U8UUP8"/>
<name>A0A4U8UUP8_STECR</name>
<reference evidence="1 2" key="1">
    <citation type="journal article" date="2015" name="Genome Biol.">
        <title>Comparative genomics of Steinernema reveals deeply conserved gene regulatory networks.</title>
        <authorList>
            <person name="Dillman A.R."/>
            <person name="Macchietto M."/>
            <person name="Porter C.F."/>
            <person name="Rogers A."/>
            <person name="Williams B."/>
            <person name="Antoshechkin I."/>
            <person name="Lee M.M."/>
            <person name="Goodwin Z."/>
            <person name="Lu X."/>
            <person name="Lewis E.E."/>
            <person name="Goodrich-Blair H."/>
            <person name="Stock S.P."/>
            <person name="Adams B.J."/>
            <person name="Sternberg P.W."/>
            <person name="Mortazavi A."/>
        </authorList>
    </citation>
    <scope>NUCLEOTIDE SEQUENCE [LARGE SCALE GENOMIC DNA]</scope>
    <source>
        <strain evidence="1 2">ALL</strain>
    </source>
</reference>
<dbReference type="Proteomes" id="UP000298663">
    <property type="component" value="Unassembled WGS sequence"/>
</dbReference>
<proteinExistence type="predicted"/>
<evidence type="ECO:0000313" key="2">
    <source>
        <dbReference type="Proteomes" id="UP000298663"/>
    </source>
</evidence>
<protein>
    <submittedName>
        <fullName evidence="1">Uncharacterized protein</fullName>
    </submittedName>
</protein>